<dbReference type="RefSeq" id="WP_251934740.1">
    <property type="nucleotide sequence ID" value="NZ_CP098747.1"/>
</dbReference>
<protein>
    <recommendedName>
        <fullName evidence="1">SRCR domain-containing protein</fullName>
    </recommendedName>
</protein>
<evidence type="ECO:0000313" key="2">
    <source>
        <dbReference type="EMBL" id="USG61614.1"/>
    </source>
</evidence>
<dbReference type="InterPro" id="IPR001190">
    <property type="entry name" value="SRCR"/>
</dbReference>
<dbReference type="PROSITE" id="PS50287">
    <property type="entry name" value="SRCR_2"/>
    <property type="match status" value="1"/>
</dbReference>
<name>A0ABY4W3X5_9PROT</name>
<dbReference type="Pfam" id="PF21986">
    <property type="entry name" value="AH_C"/>
    <property type="match status" value="1"/>
</dbReference>
<gene>
    <name evidence="2" type="ORF">NBZ79_01310</name>
</gene>
<sequence length="127" mass="13923">MNTILLAVNGTLMRGLELNQNMLDAGAEFVEEATTAPEYRLWTINDVHPAMQRVETAGREIMLEVWEVPVDGVSRILMQEPPGLCIGKVKLADGRMILGVLGEAALCAGQAEITQHGGWRRYCDQAS</sequence>
<evidence type="ECO:0000313" key="3">
    <source>
        <dbReference type="Proteomes" id="UP001056291"/>
    </source>
</evidence>
<dbReference type="InterPro" id="IPR053844">
    <property type="entry name" value="AH_C"/>
</dbReference>
<dbReference type="Gene3D" id="3.10.490.10">
    <property type="entry name" value="Gamma-glutamyl cyclotransferase-like"/>
    <property type="match status" value="1"/>
</dbReference>
<keyword evidence="3" id="KW-1185">Reference proteome</keyword>
<reference evidence="2" key="1">
    <citation type="submission" date="2022-06" db="EMBL/GenBank/DDBJ databases">
        <title>Sneathiella actinostolidae sp. nov., isolated from a sea anemonein the Western Pacific Ocean.</title>
        <authorList>
            <person name="Wei M.J."/>
        </authorList>
    </citation>
    <scope>NUCLEOTIDE SEQUENCE</scope>
    <source>
        <strain evidence="2">PHK-P5</strain>
    </source>
</reference>
<evidence type="ECO:0000259" key="1">
    <source>
        <dbReference type="PROSITE" id="PS50287"/>
    </source>
</evidence>
<dbReference type="EMBL" id="CP098747">
    <property type="protein sequence ID" value="USG61614.1"/>
    <property type="molecule type" value="Genomic_DNA"/>
</dbReference>
<accession>A0ABY4W3X5</accession>
<dbReference type="Proteomes" id="UP001056291">
    <property type="component" value="Chromosome"/>
</dbReference>
<proteinExistence type="predicted"/>
<organism evidence="2 3">
    <name type="scientific">Sneathiella marina</name>
    <dbReference type="NCBI Taxonomy" id="2950108"/>
    <lineage>
        <taxon>Bacteria</taxon>
        <taxon>Pseudomonadati</taxon>
        <taxon>Pseudomonadota</taxon>
        <taxon>Alphaproteobacteria</taxon>
        <taxon>Sneathiellales</taxon>
        <taxon>Sneathiellaceae</taxon>
        <taxon>Sneathiella</taxon>
    </lineage>
</organism>
<feature type="domain" description="SRCR" evidence="1">
    <location>
        <begin position="89"/>
        <end position="127"/>
    </location>
</feature>